<sequence>MDQLSYQLGQIDGQLIAFAKLNGKVNHEYDFALTPLPAGTNAEQAMRQCLLPSYDDATFAYQPQPDWQAALNKQLNDWLFSFQPQFDDAEQALRGGCGSSFACLKDVDASFILSRAEARTELVQQLMQQIDAAIKVKRLTSVVMDSAHWYEACWNDFVIEGEHATLFLHLGVSD</sequence>
<proteinExistence type="predicted"/>
<protein>
    <submittedName>
        <fullName evidence="1">Uncharacterized protein</fullName>
    </submittedName>
</protein>
<reference evidence="2" key="1">
    <citation type="submission" date="2023-07" db="EMBL/GenBank/DDBJ databases">
        <title>Shewanella mangrovi sp. nov., an acetaldehyde- degrading bacterium isolated from mangrove sediment.</title>
        <authorList>
            <person name="Liu Y."/>
        </authorList>
    </citation>
    <scope>NUCLEOTIDE SEQUENCE [LARGE SCALE GENOMIC DNA]</scope>
    <source>
        <strain evidence="2">C32</strain>
    </source>
</reference>
<dbReference type="RefSeq" id="WP_238894539.1">
    <property type="nucleotide sequence ID" value="NZ_JAKOGG010000001.1"/>
</dbReference>
<evidence type="ECO:0000313" key="1">
    <source>
        <dbReference type="EMBL" id="MCS4555137.1"/>
    </source>
</evidence>
<organism evidence="1 2">
    <name type="scientific">Shewanella electrica</name>
    <dbReference type="NCBI Taxonomy" id="515560"/>
    <lineage>
        <taxon>Bacteria</taxon>
        <taxon>Pseudomonadati</taxon>
        <taxon>Pseudomonadota</taxon>
        <taxon>Gammaproteobacteria</taxon>
        <taxon>Alteromonadales</taxon>
        <taxon>Shewanellaceae</taxon>
        <taxon>Shewanella</taxon>
    </lineage>
</organism>
<gene>
    <name evidence="1" type="ORF">L9G74_01670</name>
</gene>
<accession>A0ABT2FGS4</accession>
<keyword evidence="2" id="KW-1185">Reference proteome</keyword>
<dbReference type="Proteomes" id="UP001201549">
    <property type="component" value="Unassembled WGS sequence"/>
</dbReference>
<name>A0ABT2FGS4_9GAMM</name>
<comment type="caution">
    <text evidence="1">The sequence shown here is derived from an EMBL/GenBank/DDBJ whole genome shotgun (WGS) entry which is preliminary data.</text>
</comment>
<evidence type="ECO:0000313" key="2">
    <source>
        <dbReference type="Proteomes" id="UP001201549"/>
    </source>
</evidence>
<dbReference type="EMBL" id="JAKOGG010000001">
    <property type="protein sequence ID" value="MCS4555137.1"/>
    <property type="molecule type" value="Genomic_DNA"/>
</dbReference>